<dbReference type="Proteomes" id="UP000007129">
    <property type="component" value="Unassembled WGS sequence"/>
</dbReference>
<dbReference type="OrthoDB" id="10305228at2759"/>
<name>K2QRL0_MACPH</name>
<feature type="chain" id="PRO_5012249166" evidence="1">
    <location>
        <begin position="16"/>
        <end position="185"/>
    </location>
</feature>
<comment type="caution">
    <text evidence="2">The sequence shown here is derived from an EMBL/GenBank/DDBJ whole genome shotgun (WGS) entry which is preliminary data.</text>
</comment>
<proteinExistence type="predicted"/>
<dbReference type="VEuPathDB" id="FungiDB:MPH_10381"/>
<dbReference type="InParanoid" id="K2QRL0"/>
<feature type="signal peptide" evidence="1">
    <location>
        <begin position="1"/>
        <end position="15"/>
    </location>
</feature>
<sequence length="185" mass="19581">MRFTTALAFTGLASAAAVLQPRATTYQILIDTGRCADSADYKAQITGTGAYAGIDHVDPNKLDAYGWSDIRPGDPIMWSFDVPADYTGHVWLYDTTKGDVPADGLAVYGLDIEVYNQPTEEKPNKATLKALGDAANDMRPGPLRTAAFYSQDGGVNTDWVSSADGGSVKSTVVGDGISVIYCGNS</sequence>
<gene>
    <name evidence="2" type="ORF">MPH_10381</name>
</gene>
<accession>K2QRL0</accession>
<evidence type="ECO:0000313" key="3">
    <source>
        <dbReference type="Proteomes" id="UP000007129"/>
    </source>
</evidence>
<protein>
    <submittedName>
        <fullName evidence="2">Uncharacterized protein</fullName>
    </submittedName>
</protein>
<dbReference type="AlphaFoldDB" id="K2QRL0"/>
<evidence type="ECO:0000313" key="2">
    <source>
        <dbReference type="EMBL" id="EKG12511.1"/>
    </source>
</evidence>
<reference evidence="2 3" key="1">
    <citation type="journal article" date="2012" name="BMC Genomics">
        <title>Tools to kill: Genome of one of the most destructive plant pathogenic fungi Macrophomina phaseolina.</title>
        <authorList>
            <person name="Islam M.S."/>
            <person name="Haque M.S."/>
            <person name="Islam M.M."/>
            <person name="Emdad E.M."/>
            <person name="Halim A."/>
            <person name="Hossen Q.M.M."/>
            <person name="Hossain M.Z."/>
            <person name="Ahmed B."/>
            <person name="Rahim S."/>
            <person name="Rahman M.S."/>
            <person name="Alam M.M."/>
            <person name="Hou S."/>
            <person name="Wan X."/>
            <person name="Saito J.A."/>
            <person name="Alam M."/>
        </authorList>
    </citation>
    <scope>NUCLEOTIDE SEQUENCE [LARGE SCALE GENOMIC DNA]</scope>
    <source>
        <strain evidence="2 3">MS6</strain>
    </source>
</reference>
<keyword evidence="1" id="KW-0732">Signal</keyword>
<dbReference type="HOGENOM" id="CLU_1570918_0_0_1"/>
<evidence type="ECO:0000256" key="1">
    <source>
        <dbReference type="SAM" id="SignalP"/>
    </source>
</evidence>
<organism evidence="2 3">
    <name type="scientific">Macrophomina phaseolina (strain MS6)</name>
    <name type="common">Charcoal rot fungus</name>
    <dbReference type="NCBI Taxonomy" id="1126212"/>
    <lineage>
        <taxon>Eukaryota</taxon>
        <taxon>Fungi</taxon>
        <taxon>Dikarya</taxon>
        <taxon>Ascomycota</taxon>
        <taxon>Pezizomycotina</taxon>
        <taxon>Dothideomycetes</taxon>
        <taxon>Dothideomycetes incertae sedis</taxon>
        <taxon>Botryosphaeriales</taxon>
        <taxon>Botryosphaeriaceae</taxon>
        <taxon>Macrophomina</taxon>
    </lineage>
</organism>
<dbReference type="EMBL" id="AHHD01000449">
    <property type="protein sequence ID" value="EKG12511.1"/>
    <property type="molecule type" value="Genomic_DNA"/>
</dbReference>